<comment type="caution">
    <text evidence="4">The sequence shown here is derived from an EMBL/GenBank/DDBJ whole genome shotgun (WGS) entry which is preliminary data.</text>
</comment>
<accession>E9FDV6</accession>
<dbReference type="KEGG" id="maj:MAA_10455"/>
<dbReference type="InterPro" id="IPR052579">
    <property type="entry name" value="Zinc_finger_SWIM"/>
</dbReference>
<gene>
    <name evidence="4" type="ORF">MAA_10455</name>
</gene>
<reference evidence="4 5" key="1">
    <citation type="journal article" date="2011" name="PLoS Genet.">
        <title>Genome sequencing and comparative transcriptomics of the model entomopathogenic fungi Metarhizium anisopliae and M. acridum.</title>
        <authorList>
            <person name="Gao Q."/>
            <person name="Jin K."/>
            <person name="Ying S.H."/>
            <person name="Zhang Y."/>
            <person name="Xiao G."/>
            <person name="Shang Y."/>
            <person name="Duan Z."/>
            <person name="Hu X."/>
            <person name="Xie X.Q."/>
            <person name="Zhou G."/>
            <person name="Peng G."/>
            <person name="Luo Z."/>
            <person name="Huang W."/>
            <person name="Wang B."/>
            <person name="Fang W."/>
            <person name="Wang S."/>
            <person name="Zhong Y."/>
            <person name="Ma L.J."/>
            <person name="St Leger R.J."/>
            <person name="Zhao G.P."/>
            <person name="Pei Y."/>
            <person name="Feng M.G."/>
            <person name="Xia Y."/>
            <person name="Wang C."/>
        </authorList>
    </citation>
    <scope>NUCLEOTIDE SEQUENCE [LARGE SCALE GENOMIC DNA]</scope>
    <source>
        <strain evidence="5">ARSEF 23 / ATCC MYA-3075</strain>
    </source>
</reference>
<dbReference type="OrthoDB" id="1421156at2759"/>
<evidence type="ECO:0000256" key="1">
    <source>
        <dbReference type="SAM" id="MobiDB-lite"/>
    </source>
</evidence>
<keyword evidence="5" id="KW-1185">Reference proteome</keyword>
<evidence type="ECO:0000313" key="4">
    <source>
        <dbReference type="EMBL" id="EFY94083.2"/>
    </source>
</evidence>
<evidence type="ECO:0000259" key="2">
    <source>
        <dbReference type="Pfam" id="PF10551"/>
    </source>
</evidence>
<dbReference type="Proteomes" id="UP000002498">
    <property type="component" value="Unassembled WGS sequence"/>
</dbReference>
<dbReference type="GeneID" id="19264741"/>
<name>E9FDV6_METRA</name>
<feature type="region of interest" description="Disordered" evidence="1">
    <location>
        <begin position="861"/>
        <end position="898"/>
    </location>
</feature>
<reference evidence="4 5" key="2">
    <citation type="journal article" date="2014" name="Proc. Natl. Acad. Sci. U.S.A.">
        <title>Trajectory and genomic determinants of fungal-pathogen speciation and host adaptation.</title>
        <authorList>
            <person name="Hu X."/>
            <person name="Xiao G."/>
            <person name="Zheng P."/>
            <person name="Shang Y."/>
            <person name="Su Y."/>
            <person name="Zhang X."/>
            <person name="Liu X."/>
            <person name="Zhan S."/>
            <person name="St Leger R.J."/>
            <person name="Wang C."/>
        </authorList>
    </citation>
    <scope>GENOME REANNOTATION</scope>
    <source>
        <strain evidence="5">ARSEF 23 / ATCC MYA-3075</strain>
    </source>
</reference>
<dbReference type="InterPro" id="IPR041670">
    <property type="entry name" value="Znf-CCHC_6"/>
</dbReference>
<protein>
    <recommendedName>
        <fullName evidence="6">MULE transposase domain-containing protein</fullName>
    </recommendedName>
</protein>
<feature type="compositionally biased region" description="Basic and acidic residues" evidence="1">
    <location>
        <begin position="861"/>
        <end position="875"/>
    </location>
</feature>
<feature type="domain" description="Zinc knuckle" evidence="3">
    <location>
        <begin position="599"/>
        <end position="621"/>
    </location>
</feature>
<evidence type="ECO:0008006" key="6">
    <source>
        <dbReference type="Google" id="ProtNLM"/>
    </source>
</evidence>
<evidence type="ECO:0000259" key="3">
    <source>
        <dbReference type="Pfam" id="PF15288"/>
    </source>
</evidence>
<dbReference type="HOGENOM" id="CLU_013727_3_0_1"/>
<feature type="compositionally biased region" description="Polar residues" evidence="1">
    <location>
        <begin position="728"/>
        <end position="745"/>
    </location>
</feature>
<evidence type="ECO:0000313" key="5">
    <source>
        <dbReference type="Proteomes" id="UP000002498"/>
    </source>
</evidence>
<dbReference type="PANTHER" id="PTHR31569:SF4">
    <property type="entry name" value="SWIM-TYPE DOMAIN-CONTAINING PROTEIN"/>
    <property type="match status" value="1"/>
</dbReference>
<dbReference type="PANTHER" id="PTHR31569">
    <property type="entry name" value="SWIM-TYPE DOMAIN-CONTAINING PROTEIN"/>
    <property type="match status" value="1"/>
</dbReference>
<dbReference type="RefSeq" id="XP_007826644.2">
    <property type="nucleotide sequence ID" value="XM_007828453.2"/>
</dbReference>
<dbReference type="InterPro" id="IPR018289">
    <property type="entry name" value="MULE_transposase_dom"/>
</dbReference>
<sequence>MDRMAMENDIRVLVLVHSQASRRQTRALLSDKAVDLDKWVDGQPTEEEAIMMQSRGDDSAIPVPAVFMFVPGMPVVVNKNTLQGLKLVNGASYTAVDVILDKSYPGYRISADTILHFGPPAGIIRLPLERRPGARIKSAPGRRDTVLAGRTFSDWPSLAGVFPEKCLPPEDEYESREELLTAINTWAATRGFAFIARKSTTKSSGRRIVTYACDKSWKPKASTDCTYKTNKYQMPLLDMIGVDACRRSFCIAFAFLSGEQEEDYAWALERLRSLYEVCNAKLPSVVLSDRCVACLNAIDDVFPAAQSLLCLWHANRAVLAHCLPIFTLQEQLAAGIAADASRLAGRKSAKWGEFYNFWHSIMQSPTEAEFNKRVAAFDEKYLPLHAEEVAYIKKTWLQPYKEKLVKAWVDQHMHFGNAVTSRVEGIHALLKSYLKTSKFDLFDVWRTIKHAVENQLSEIRSTQARQQTRKPTEHLGGSLFSAVHGWVSHEAMRKVDEQRRLLEKTDPRVSMVCSGTFTKSHGLPCVHKIKQTLERNQALSIDDFHQQWHLKRNEGRHQLILEPIRVESRIQKASAMAKSSTQREPSMFEHVEGRSAPTCSRCHAVGHTRSSRICPLRQQEIILESSIPQLAEPRDVSLALAGWSAGAENGLACQLEETVCDTSCTGTKEVDQRLDHEVNEELNEDLGYVVSQRMDQKTDEGVLIHGTNETTHDRVEDMIVVQLTPRTLDSDLQTSPKSHDTNSSNREVDAMTQRAPSDATIEEETLLPHYAPESIYRRYVLARQAWYDSQPRGSLKTNQAYRRAMGLPLRYQKDLYIWCRDYKQMGQHCVSSGRKRREWTKEEMMAYIDLDTAEDRRVEAEVKSRIDRDPKEASRRGTRQVWQQAEDDAQAQARLFSP</sequence>
<dbReference type="Pfam" id="PF10551">
    <property type="entry name" value="MULE"/>
    <property type="match status" value="1"/>
</dbReference>
<proteinExistence type="predicted"/>
<dbReference type="AlphaFoldDB" id="E9FDV6"/>
<feature type="domain" description="MULE transposase" evidence="2">
    <location>
        <begin position="223"/>
        <end position="315"/>
    </location>
</feature>
<organism evidence="4 5">
    <name type="scientific">Metarhizium robertsii (strain ARSEF 23 / ATCC MYA-3075)</name>
    <name type="common">Metarhizium anisopliae (strain ARSEF 23)</name>
    <dbReference type="NCBI Taxonomy" id="655844"/>
    <lineage>
        <taxon>Eukaryota</taxon>
        <taxon>Fungi</taxon>
        <taxon>Dikarya</taxon>
        <taxon>Ascomycota</taxon>
        <taxon>Pezizomycotina</taxon>
        <taxon>Sordariomycetes</taxon>
        <taxon>Hypocreomycetidae</taxon>
        <taxon>Hypocreales</taxon>
        <taxon>Clavicipitaceae</taxon>
        <taxon>Metarhizium</taxon>
    </lineage>
</organism>
<dbReference type="EMBL" id="ADNJ02000042">
    <property type="protein sequence ID" value="EFY94083.2"/>
    <property type="molecule type" value="Genomic_DNA"/>
</dbReference>
<feature type="region of interest" description="Disordered" evidence="1">
    <location>
        <begin position="728"/>
        <end position="757"/>
    </location>
</feature>
<dbReference type="Pfam" id="PF15288">
    <property type="entry name" value="zf-CCHC_6"/>
    <property type="match status" value="1"/>
</dbReference>